<dbReference type="PANTHER" id="PTHR11496">
    <property type="entry name" value="ALCOHOL DEHYDROGENASE"/>
    <property type="match status" value="1"/>
</dbReference>
<dbReference type="EMBL" id="FOOE01000005">
    <property type="protein sequence ID" value="SFF65351.1"/>
    <property type="molecule type" value="Genomic_DNA"/>
</dbReference>
<dbReference type="FunFam" id="3.40.50.1970:FF:000003">
    <property type="entry name" value="Alcohol dehydrogenase, iron-containing"/>
    <property type="match status" value="1"/>
</dbReference>
<evidence type="ECO:0000256" key="2">
    <source>
        <dbReference type="ARBA" id="ARBA00023002"/>
    </source>
</evidence>
<evidence type="ECO:0000313" key="5">
    <source>
        <dbReference type="EMBL" id="SFF65351.1"/>
    </source>
</evidence>
<sequence length="383" mass="42298">MFNYYQPSRIHFGKGRLEELGQIASKYGKKCLLVTTPNEAPLDKLFQRVKDILKKSDIDTVQFDKVIPNPTVEIVNQGFELAKEAEVDFVLAVGGGSSIDTAKIIALTYGLDAIDWDIMYGTYTSPFEQYEPVSEKALPLLAVSTTSGTGSQVTQAAVISRGAEKNTIFHPQNFSRECIVDPELMTTLPARITASTGFDAFTHAFESYINKNASTMTEIQCLKSMELVINNLEKAMKDGSNLEYRENLAVADTLAGSGLANAGAAAPHPLSEIIGGITHISHGESLAIVFPAFVKNSHKENVKKFADVARLFNVELQNVSDEEASEKLYDELVSFLEKVNLRKTLKDFNISEEQLKEVMECPVLGFLPFGSKEYLQNIIKESY</sequence>
<dbReference type="RefSeq" id="WP_027637367.1">
    <property type="nucleotide sequence ID" value="NZ_BAAACD010000045.1"/>
</dbReference>
<feature type="domain" description="Fe-containing alcohol dehydrogenase-like C-terminal" evidence="4">
    <location>
        <begin position="193"/>
        <end position="358"/>
    </location>
</feature>
<dbReference type="Proteomes" id="UP000182135">
    <property type="component" value="Unassembled WGS sequence"/>
</dbReference>
<feature type="domain" description="Alcohol dehydrogenase iron-type/glycerol dehydrogenase GldA" evidence="3">
    <location>
        <begin position="7"/>
        <end position="182"/>
    </location>
</feature>
<keyword evidence="6" id="KW-1185">Reference proteome</keyword>
<reference evidence="5 6" key="1">
    <citation type="submission" date="2016-10" db="EMBL/GenBank/DDBJ databases">
        <authorList>
            <person name="de Groot N.N."/>
        </authorList>
    </citation>
    <scope>NUCLEOTIDE SEQUENCE [LARGE SCALE GENOMIC DNA]</scope>
    <source>
        <strain evidence="5 6">NLAE-zl-G419</strain>
    </source>
</reference>
<dbReference type="InterPro" id="IPR056798">
    <property type="entry name" value="ADH_Fe_C"/>
</dbReference>
<proteinExistence type="inferred from homology"/>
<accession>A0A1I2KJS7</accession>
<dbReference type="InterPro" id="IPR039697">
    <property type="entry name" value="Alcohol_dehydrogenase_Fe"/>
</dbReference>
<dbReference type="Pfam" id="PF25137">
    <property type="entry name" value="ADH_Fe_C"/>
    <property type="match status" value="1"/>
</dbReference>
<evidence type="ECO:0000313" key="6">
    <source>
        <dbReference type="Proteomes" id="UP000182135"/>
    </source>
</evidence>
<dbReference type="Gene3D" id="3.40.50.1970">
    <property type="match status" value="1"/>
</dbReference>
<evidence type="ECO:0000259" key="3">
    <source>
        <dbReference type="Pfam" id="PF00465"/>
    </source>
</evidence>
<dbReference type="GO" id="GO:0046872">
    <property type="term" value="F:metal ion binding"/>
    <property type="evidence" value="ECO:0007669"/>
    <property type="project" value="InterPro"/>
</dbReference>
<dbReference type="CDD" id="cd08185">
    <property type="entry name" value="Fe-ADH-like"/>
    <property type="match status" value="1"/>
</dbReference>
<dbReference type="GO" id="GO:0004022">
    <property type="term" value="F:alcohol dehydrogenase (NAD+) activity"/>
    <property type="evidence" value="ECO:0007669"/>
    <property type="project" value="UniProtKB-ARBA"/>
</dbReference>
<dbReference type="InterPro" id="IPR001670">
    <property type="entry name" value="ADH_Fe/GldA"/>
</dbReference>
<keyword evidence="2" id="KW-0560">Oxidoreductase</keyword>
<comment type="similarity">
    <text evidence="1">Belongs to the iron-containing alcohol dehydrogenase family.</text>
</comment>
<dbReference type="AlphaFoldDB" id="A0A1I2KJS7"/>
<organism evidence="5 6">
    <name type="scientific">Clostridium cadaveris</name>
    <dbReference type="NCBI Taxonomy" id="1529"/>
    <lineage>
        <taxon>Bacteria</taxon>
        <taxon>Bacillati</taxon>
        <taxon>Bacillota</taxon>
        <taxon>Clostridia</taxon>
        <taxon>Eubacteriales</taxon>
        <taxon>Clostridiaceae</taxon>
        <taxon>Clostridium</taxon>
    </lineage>
</organism>
<dbReference type="Gene3D" id="1.20.1090.10">
    <property type="entry name" value="Dehydroquinate synthase-like - alpha domain"/>
    <property type="match status" value="1"/>
</dbReference>
<protein>
    <submittedName>
        <fullName evidence="5">Alcohol dehydrogenase, class IV</fullName>
    </submittedName>
</protein>
<dbReference type="GeneID" id="90543904"/>
<dbReference type="PANTHER" id="PTHR11496:SF102">
    <property type="entry name" value="ALCOHOL DEHYDROGENASE 4"/>
    <property type="match status" value="1"/>
</dbReference>
<dbReference type="Pfam" id="PF00465">
    <property type="entry name" value="Fe-ADH"/>
    <property type="match status" value="1"/>
</dbReference>
<evidence type="ECO:0000259" key="4">
    <source>
        <dbReference type="Pfam" id="PF25137"/>
    </source>
</evidence>
<name>A0A1I2KJS7_9CLOT</name>
<evidence type="ECO:0000256" key="1">
    <source>
        <dbReference type="ARBA" id="ARBA00007358"/>
    </source>
</evidence>
<dbReference type="SUPFAM" id="SSF56796">
    <property type="entry name" value="Dehydroquinate synthase-like"/>
    <property type="match status" value="1"/>
</dbReference>
<dbReference type="OrthoDB" id="9804734at2"/>
<dbReference type="eggNOG" id="COG1454">
    <property type="taxonomic scope" value="Bacteria"/>
</dbReference>
<dbReference type="STRING" id="1529.SAMN04487885_105139"/>
<gene>
    <name evidence="5" type="ORF">SAMN04487885_105139</name>
</gene>